<evidence type="ECO:0000259" key="1">
    <source>
        <dbReference type="Pfam" id="PF18480"/>
    </source>
</evidence>
<organism evidence="2 3">
    <name type="scientific">Aeropyrum pernix</name>
    <dbReference type="NCBI Taxonomy" id="56636"/>
    <lineage>
        <taxon>Archaea</taxon>
        <taxon>Thermoproteota</taxon>
        <taxon>Thermoprotei</taxon>
        <taxon>Desulfurococcales</taxon>
        <taxon>Desulfurococcaceae</taxon>
        <taxon>Aeropyrum</taxon>
    </lineage>
</organism>
<proteinExistence type="predicted"/>
<evidence type="ECO:0000313" key="2">
    <source>
        <dbReference type="EMBL" id="GBF09062.1"/>
    </source>
</evidence>
<comment type="caution">
    <text evidence="2">The sequence shown here is derived from an EMBL/GenBank/DDBJ whole genome shotgun (WGS) entry which is preliminary data.</text>
</comment>
<dbReference type="EMBL" id="BDMD01000040">
    <property type="protein sequence ID" value="GBF09062.1"/>
    <property type="molecule type" value="Genomic_DNA"/>
</dbReference>
<evidence type="ECO:0000313" key="3">
    <source>
        <dbReference type="Proteomes" id="UP000291213"/>
    </source>
</evidence>
<protein>
    <recommendedName>
        <fullName evidence="1">DUF5615 domain-containing protein</fullName>
    </recommendedName>
</protein>
<accession>A0A401H9N5</accession>
<dbReference type="RefSeq" id="WP_131160074.1">
    <property type="nucleotide sequence ID" value="NZ_BDMD01000040.1"/>
</dbReference>
<dbReference type="InterPro" id="IPR041049">
    <property type="entry name" value="DUF5615"/>
</dbReference>
<name>A0A401H9N5_AERPX</name>
<sequence>MLKLLADENIPKRLVRLLHERGVNVIRLQDLRARGISDREVIKIANRLGRVILTRDQDFTMPNLLSLVEFGVIYISYQPSKEEILDIADRIATLTKEYEPKPSLLVIVTRDYTEIYG</sequence>
<dbReference type="Proteomes" id="UP000291213">
    <property type="component" value="Unassembled WGS sequence"/>
</dbReference>
<dbReference type="Pfam" id="PF18480">
    <property type="entry name" value="DUF5615"/>
    <property type="match status" value="1"/>
</dbReference>
<dbReference type="AlphaFoldDB" id="A0A401H9N5"/>
<gene>
    <name evidence="2" type="ORF">apy_07870</name>
</gene>
<reference evidence="2 3" key="1">
    <citation type="submission" date="2017-02" db="EMBL/GenBank/DDBJ databases">
        <title>isolation and characterization of a novel temperate virus Aeropyrum globular virus 1 infecting hyperthermophilic archaeon Aeropyrum.</title>
        <authorList>
            <person name="Yumiya M."/>
            <person name="Yoshida T."/>
            <person name="Sako Y."/>
        </authorList>
    </citation>
    <scope>NUCLEOTIDE SEQUENCE [LARGE SCALE GENOMIC DNA]</scope>
    <source>
        <strain evidence="2 3">YK1-12-2013</strain>
    </source>
</reference>
<feature type="domain" description="DUF5615" evidence="1">
    <location>
        <begin position="3"/>
        <end position="107"/>
    </location>
</feature>
<dbReference type="OrthoDB" id="101245at2157"/>